<organism evidence="8">
    <name type="scientific">Albugo laibachii Nc14</name>
    <dbReference type="NCBI Taxonomy" id="890382"/>
    <lineage>
        <taxon>Eukaryota</taxon>
        <taxon>Sar</taxon>
        <taxon>Stramenopiles</taxon>
        <taxon>Oomycota</taxon>
        <taxon>Peronosporomycetes</taxon>
        <taxon>Albuginales</taxon>
        <taxon>Albuginaceae</taxon>
        <taxon>Albugo</taxon>
    </lineage>
</organism>
<accession>F0WQY9</accession>
<evidence type="ECO:0000256" key="4">
    <source>
        <dbReference type="ARBA" id="ARBA00019707"/>
    </source>
</evidence>
<evidence type="ECO:0000256" key="3">
    <source>
        <dbReference type="ARBA" id="ARBA00013192"/>
    </source>
</evidence>
<reference evidence="8" key="2">
    <citation type="submission" date="2011-02" db="EMBL/GenBank/DDBJ databases">
        <authorList>
            <person name="MacLean D."/>
        </authorList>
    </citation>
    <scope>NUCLEOTIDE SEQUENCE</scope>
</reference>
<dbReference type="PANTHER" id="PTHR39289">
    <property type="match status" value="1"/>
</dbReference>
<evidence type="ECO:0000256" key="5">
    <source>
        <dbReference type="ARBA" id="ARBA00023239"/>
    </source>
</evidence>
<dbReference type="EC" id="4.2.1.108" evidence="3"/>
<dbReference type="Gene3D" id="2.60.120.10">
    <property type="entry name" value="Jelly Rolls"/>
    <property type="match status" value="1"/>
</dbReference>
<dbReference type="Pfam" id="PF06339">
    <property type="entry name" value="Ectoine_synth"/>
    <property type="match status" value="1"/>
</dbReference>
<dbReference type="GO" id="GO:0033990">
    <property type="term" value="F:ectoine synthase activity"/>
    <property type="evidence" value="ECO:0007669"/>
    <property type="project" value="UniProtKB-EC"/>
</dbReference>
<dbReference type="PANTHER" id="PTHR39289:SF1">
    <property type="entry name" value="L-ECTOINE SYNTHASE"/>
    <property type="match status" value="1"/>
</dbReference>
<dbReference type="HOGENOM" id="CLU_1380563_0_0_1"/>
<dbReference type="AlphaFoldDB" id="F0WQY9"/>
<comment type="catalytic activity">
    <reaction evidence="7">
        <text>(2S)-4-acetamido-2-aminobutanoate = L-ectoine + H2O</text>
        <dbReference type="Rhea" id="RHEA:17281"/>
        <dbReference type="ChEBI" id="CHEBI:15377"/>
        <dbReference type="ChEBI" id="CHEBI:58515"/>
        <dbReference type="ChEBI" id="CHEBI:58929"/>
        <dbReference type="EC" id="4.2.1.108"/>
    </reaction>
</comment>
<dbReference type="GO" id="GO:0019491">
    <property type="term" value="P:ectoine biosynthetic process"/>
    <property type="evidence" value="ECO:0007669"/>
    <property type="project" value="UniProtKB-UniPathway"/>
</dbReference>
<evidence type="ECO:0000256" key="6">
    <source>
        <dbReference type="ARBA" id="ARBA00033271"/>
    </source>
</evidence>
<sequence>MIVSTRYVRSSALLCRNYRNERAFHSSRTSCILFRDAEYVTEKKQVLTLENGAIESRRYLLRSDGFGFSVQHAILRPQQSATLRYQNHVVAVMVTQGEGEMRVIPPNNKKTASTQEHPSFKLSPGAFFALNAAETVQVEAMTTELHLVSVLNPPLVGPEKRNENGVFTMIDEDGIERESYDHNIVRRLFEPPESLRCGTIMKDDPLF</sequence>
<dbReference type="SUPFAM" id="SSF51182">
    <property type="entry name" value="RmlC-like cupins"/>
    <property type="match status" value="1"/>
</dbReference>
<protein>
    <recommendedName>
        <fullName evidence="4">L-ectoine synthase</fullName>
        <ecNumber evidence="3">4.2.1.108</ecNumber>
    </recommendedName>
    <alternativeName>
        <fullName evidence="6">N-acetyldiaminobutyrate dehydratase</fullName>
    </alternativeName>
</protein>
<evidence type="ECO:0000256" key="2">
    <source>
        <dbReference type="ARBA" id="ARBA00009637"/>
    </source>
</evidence>
<evidence type="ECO:0000256" key="1">
    <source>
        <dbReference type="ARBA" id="ARBA00005181"/>
    </source>
</evidence>
<evidence type="ECO:0000256" key="7">
    <source>
        <dbReference type="ARBA" id="ARBA00048714"/>
    </source>
</evidence>
<dbReference type="EMBL" id="FR824250">
    <property type="protein sequence ID" value="CCA23749.1"/>
    <property type="molecule type" value="Genomic_DNA"/>
</dbReference>
<name>F0WQY9_9STRA</name>
<gene>
    <name evidence="8" type="ORF">ALNC14_098930</name>
</gene>
<comment type="pathway">
    <text evidence="1">Amine and polyamine biosynthesis; ectoine biosynthesis; L-ectoine from L-aspartate 4-semialdehyde: step 3/3.</text>
</comment>
<proteinExistence type="inferred from homology"/>
<evidence type="ECO:0000313" key="8">
    <source>
        <dbReference type="EMBL" id="CCA23749.1"/>
    </source>
</evidence>
<dbReference type="InterPro" id="IPR011051">
    <property type="entry name" value="RmlC_Cupin_sf"/>
</dbReference>
<keyword evidence="5" id="KW-0456">Lyase</keyword>
<dbReference type="UniPathway" id="UPA00067">
    <property type="reaction ID" value="UER00123"/>
</dbReference>
<dbReference type="InterPro" id="IPR010462">
    <property type="entry name" value="Ectoine_synth"/>
</dbReference>
<comment type="similarity">
    <text evidence="2">Belongs to the ectoine synthase family.</text>
</comment>
<reference evidence="8" key="1">
    <citation type="journal article" date="2011" name="PLoS Biol.">
        <title>Gene gain and loss during evolution of obligate parasitism in the white rust pathogen of Arabidopsis thaliana.</title>
        <authorList>
            <person name="Kemen E."/>
            <person name="Gardiner A."/>
            <person name="Schultz-Larsen T."/>
            <person name="Kemen A.C."/>
            <person name="Balmuth A.L."/>
            <person name="Robert-Seilaniantz A."/>
            <person name="Bailey K."/>
            <person name="Holub E."/>
            <person name="Studholme D.J."/>
            <person name="Maclean D."/>
            <person name="Jones J.D."/>
        </authorList>
    </citation>
    <scope>NUCLEOTIDE SEQUENCE</scope>
</reference>
<dbReference type="InterPro" id="IPR014710">
    <property type="entry name" value="RmlC-like_jellyroll"/>
</dbReference>